<evidence type="ECO:0000313" key="2">
    <source>
        <dbReference type="Proteomes" id="UP000823388"/>
    </source>
</evidence>
<gene>
    <name evidence="1" type="ORF">PVAP13_4KG261100</name>
</gene>
<protein>
    <submittedName>
        <fullName evidence="1">Uncharacterized protein</fullName>
    </submittedName>
</protein>
<keyword evidence="2" id="KW-1185">Reference proteome</keyword>
<evidence type="ECO:0000313" key="1">
    <source>
        <dbReference type="EMBL" id="KAG2612154.1"/>
    </source>
</evidence>
<dbReference type="AlphaFoldDB" id="A0A8T0TTS2"/>
<organism evidence="1 2">
    <name type="scientific">Panicum virgatum</name>
    <name type="common">Blackwell switchgrass</name>
    <dbReference type="NCBI Taxonomy" id="38727"/>
    <lineage>
        <taxon>Eukaryota</taxon>
        <taxon>Viridiplantae</taxon>
        <taxon>Streptophyta</taxon>
        <taxon>Embryophyta</taxon>
        <taxon>Tracheophyta</taxon>
        <taxon>Spermatophyta</taxon>
        <taxon>Magnoliopsida</taxon>
        <taxon>Liliopsida</taxon>
        <taxon>Poales</taxon>
        <taxon>Poaceae</taxon>
        <taxon>PACMAD clade</taxon>
        <taxon>Panicoideae</taxon>
        <taxon>Panicodae</taxon>
        <taxon>Paniceae</taxon>
        <taxon>Panicinae</taxon>
        <taxon>Panicum</taxon>
        <taxon>Panicum sect. Hiantes</taxon>
    </lineage>
</organism>
<accession>A0A8T0TTS2</accession>
<reference evidence="1" key="1">
    <citation type="submission" date="2020-05" db="EMBL/GenBank/DDBJ databases">
        <title>WGS assembly of Panicum virgatum.</title>
        <authorList>
            <person name="Lovell J.T."/>
            <person name="Jenkins J."/>
            <person name="Shu S."/>
            <person name="Juenger T.E."/>
            <person name="Schmutz J."/>
        </authorList>
    </citation>
    <scope>NUCLEOTIDE SEQUENCE</scope>
    <source>
        <strain evidence="1">AP13</strain>
    </source>
</reference>
<dbReference type="EMBL" id="CM029043">
    <property type="protein sequence ID" value="KAG2612154.1"/>
    <property type="molecule type" value="Genomic_DNA"/>
</dbReference>
<sequence length="152" mass="17351">MTTEGSKGGQCFFKCPRAWSSKAPKNCRFVRWVDPPAIHPHHEYIEYLHNRIFDLELSFPNGENDTEDDDNSNDAVSHETICTDPNCNFPCHNNKGPPPPSSEPTIQGYYGEGATQFATPAAFFVAWRKISTSQDLVTIWIQKQIQQQLRFF</sequence>
<name>A0A8T0TTS2_PANVG</name>
<dbReference type="EMBL" id="CM029043">
    <property type="protein sequence ID" value="KAG2612152.1"/>
    <property type="molecule type" value="Genomic_DNA"/>
</dbReference>
<comment type="caution">
    <text evidence="1">The sequence shown here is derived from an EMBL/GenBank/DDBJ whole genome shotgun (WGS) entry which is preliminary data.</text>
</comment>
<dbReference type="Proteomes" id="UP000823388">
    <property type="component" value="Chromosome 4K"/>
</dbReference>
<proteinExistence type="predicted"/>